<gene>
    <name evidence="1" type="ORF">METZ01_LOCUS473512</name>
</gene>
<feature type="non-terminal residue" evidence="1">
    <location>
        <position position="66"/>
    </location>
</feature>
<evidence type="ECO:0000313" key="1">
    <source>
        <dbReference type="EMBL" id="SVE20658.1"/>
    </source>
</evidence>
<organism evidence="1">
    <name type="scientific">marine metagenome</name>
    <dbReference type="NCBI Taxonomy" id="408172"/>
    <lineage>
        <taxon>unclassified sequences</taxon>
        <taxon>metagenomes</taxon>
        <taxon>ecological metagenomes</taxon>
    </lineage>
</organism>
<dbReference type="AlphaFoldDB" id="A0A383BMP2"/>
<dbReference type="EMBL" id="UINC01201355">
    <property type="protein sequence ID" value="SVE20658.1"/>
    <property type="molecule type" value="Genomic_DNA"/>
</dbReference>
<protein>
    <submittedName>
        <fullName evidence="1">Uncharacterized protein</fullName>
    </submittedName>
</protein>
<name>A0A383BMP2_9ZZZZ</name>
<accession>A0A383BMP2</accession>
<reference evidence="1" key="1">
    <citation type="submission" date="2018-05" db="EMBL/GenBank/DDBJ databases">
        <authorList>
            <person name="Lanie J.A."/>
            <person name="Ng W.-L."/>
            <person name="Kazmierczak K.M."/>
            <person name="Andrzejewski T.M."/>
            <person name="Davidsen T.M."/>
            <person name="Wayne K.J."/>
            <person name="Tettelin H."/>
            <person name="Glass J.I."/>
            <person name="Rusch D."/>
            <person name="Podicherti R."/>
            <person name="Tsui H.-C.T."/>
            <person name="Winkler M.E."/>
        </authorList>
    </citation>
    <scope>NUCLEOTIDE SEQUENCE</scope>
</reference>
<proteinExistence type="predicted"/>
<sequence>MKAILEFELPEDKENFDASAKGMDWALLVWDIDQFIRNKIKYEQDRDGVLQLVRNELNFQMEEKGL</sequence>